<evidence type="ECO:0000313" key="1">
    <source>
        <dbReference type="EMBL" id="OYR18029.1"/>
    </source>
</evidence>
<keyword evidence="2" id="KW-1185">Reference proteome</keyword>
<proteinExistence type="predicted"/>
<dbReference type="EMBL" id="NNRK01000017">
    <property type="protein sequence ID" value="OYR18029.1"/>
    <property type="molecule type" value="Genomic_DNA"/>
</dbReference>
<dbReference type="AlphaFoldDB" id="A0A256FT54"/>
<gene>
    <name evidence="1" type="ORF">CEV32_3630</name>
</gene>
<accession>A0A256FT54</accession>
<sequence>MISAFTTMFLAFVYLRQHGNGEGNWGDPLIPVIVTRNS</sequence>
<comment type="caution">
    <text evidence="1">The sequence shown here is derived from an EMBL/GenBank/DDBJ whole genome shotgun (WGS) entry which is preliminary data.</text>
</comment>
<reference evidence="1 2" key="1">
    <citation type="submission" date="2017-07" db="EMBL/GenBank/DDBJ databases">
        <title>Phylogenetic study on the rhizospheric bacterium Ochrobactrum sp. A44.</title>
        <authorList>
            <person name="Krzyzanowska D.M."/>
            <person name="Ossowicki A."/>
            <person name="Rajewska M."/>
            <person name="Maciag T."/>
            <person name="Kaczynski Z."/>
            <person name="Czerwicka M."/>
            <person name="Jafra S."/>
        </authorList>
    </citation>
    <scope>NUCLEOTIDE SEQUENCE [LARGE SCALE GENOMIC DNA]</scope>
    <source>
        <strain evidence="1 2">PR17</strain>
    </source>
</reference>
<name>A0A256FT54_9HYPH</name>
<evidence type="ECO:0000313" key="2">
    <source>
        <dbReference type="Proteomes" id="UP000216345"/>
    </source>
</evidence>
<dbReference type="Proteomes" id="UP000216345">
    <property type="component" value="Unassembled WGS sequence"/>
</dbReference>
<organism evidence="1 2">
    <name type="scientific">Brucella rhizosphaerae</name>
    <dbReference type="NCBI Taxonomy" id="571254"/>
    <lineage>
        <taxon>Bacteria</taxon>
        <taxon>Pseudomonadati</taxon>
        <taxon>Pseudomonadota</taxon>
        <taxon>Alphaproteobacteria</taxon>
        <taxon>Hyphomicrobiales</taxon>
        <taxon>Brucellaceae</taxon>
        <taxon>Brucella/Ochrobactrum group</taxon>
        <taxon>Brucella</taxon>
    </lineage>
</organism>
<protein>
    <submittedName>
        <fullName evidence="1">Uncharacterized protein</fullName>
    </submittedName>
</protein>